<dbReference type="STRING" id="914237.A0A1E1K2I6"/>
<evidence type="ECO:0000313" key="5">
    <source>
        <dbReference type="EMBL" id="CZS92335.1"/>
    </source>
</evidence>
<gene>
    <name evidence="5" type="ORF">RCO7_00825</name>
</gene>
<dbReference type="PANTHER" id="PTHR33365:SF11">
    <property type="entry name" value="TAT PATHWAY SIGNAL SEQUENCE"/>
    <property type="match status" value="1"/>
</dbReference>
<comment type="caution">
    <text evidence="5">The sequence shown here is derived from an EMBL/GenBank/DDBJ whole genome shotgun (WGS) entry which is preliminary data.</text>
</comment>
<evidence type="ECO:0000256" key="1">
    <source>
        <dbReference type="ARBA" id="ARBA00004685"/>
    </source>
</evidence>
<keyword evidence="6" id="KW-1185">Reference proteome</keyword>
<reference evidence="6" key="1">
    <citation type="submission" date="2016-03" db="EMBL/GenBank/DDBJ databases">
        <authorList>
            <person name="Ploux O."/>
        </authorList>
    </citation>
    <scope>NUCLEOTIDE SEQUENCE [LARGE SCALE GENOMIC DNA]</scope>
    <source>
        <strain evidence="6">UK7</strain>
    </source>
</reference>
<evidence type="ECO:0000313" key="6">
    <source>
        <dbReference type="Proteomes" id="UP000178129"/>
    </source>
</evidence>
<evidence type="ECO:0008006" key="7">
    <source>
        <dbReference type="Google" id="ProtNLM"/>
    </source>
</evidence>
<keyword evidence="4" id="KW-0812">Transmembrane</keyword>
<dbReference type="Proteomes" id="UP000178129">
    <property type="component" value="Unassembled WGS sequence"/>
</dbReference>
<keyword evidence="2" id="KW-0560">Oxidoreductase</keyword>
<protein>
    <recommendedName>
        <fullName evidence="7">Oxidase ustYa</fullName>
    </recommendedName>
</protein>
<evidence type="ECO:0000256" key="4">
    <source>
        <dbReference type="SAM" id="Phobius"/>
    </source>
</evidence>
<comment type="pathway">
    <text evidence="1">Mycotoxin biosynthesis.</text>
</comment>
<dbReference type="GO" id="GO:0016491">
    <property type="term" value="F:oxidoreductase activity"/>
    <property type="evidence" value="ECO:0007669"/>
    <property type="project" value="UniProtKB-KW"/>
</dbReference>
<dbReference type="GO" id="GO:0043386">
    <property type="term" value="P:mycotoxin biosynthetic process"/>
    <property type="evidence" value="ECO:0007669"/>
    <property type="project" value="InterPro"/>
</dbReference>
<keyword evidence="4" id="KW-0472">Membrane</keyword>
<dbReference type="Pfam" id="PF11807">
    <property type="entry name" value="UstYa"/>
    <property type="match status" value="1"/>
</dbReference>
<dbReference type="PANTHER" id="PTHR33365">
    <property type="entry name" value="YALI0B05434P"/>
    <property type="match status" value="1"/>
</dbReference>
<sequence length="249" mass="27626">MPPDEYGAIPGDEDATYQRIPRKTFLGTGTLITIIGFGVVAGLCFGIGFGVGQNWNGAEHSQEVDWSHLSQAGLLQPQSFLPEIPIKEVKFDFPTKYAGTGSDADSLWRDMMPIGAGFVRVPHPRRFDMPESKSIEGDPEEGEVYSLSITHQLHCLAVIRHVIMKYEKKDRSRYAGEGHEYHCIDYIRQAILCAGDTTLDYAAVVKGSDGVERRLGFTGANSTHQCRDWDAIRDWAIEHRSGDKAGILI</sequence>
<evidence type="ECO:0000256" key="3">
    <source>
        <dbReference type="ARBA" id="ARBA00035112"/>
    </source>
</evidence>
<dbReference type="AlphaFoldDB" id="A0A1E1K2I6"/>
<dbReference type="EMBL" id="FJUW01000005">
    <property type="protein sequence ID" value="CZS92335.1"/>
    <property type="molecule type" value="Genomic_DNA"/>
</dbReference>
<proteinExistence type="inferred from homology"/>
<evidence type="ECO:0000256" key="2">
    <source>
        <dbReference type="ARBA" id="ARBA00023002"/>
    </source>
</evidence>
<name>A0A1E1K2I6_9HELO</name>
<dbReference type="InterPro" id="IPR021765">
    <property type="entry name" value="UstYa-like"/>
</dbReference>
<organism evidence="5 6">
    <name type="scientific">Rhynchosporium graminicola</name>
    <dbReference type="NCBI Taxonomy" id="2792576"/>
    <lineage>
        <taxon>Eukaryota</taxon>
        <taxon>Fungi</taxon>
        <taxon>Dikarya</taxon>
        <taxon>Ascomycota</taxon>
        <taxon>Pezizomycotina</taxon>
        <taxon>Leotiomycetes</taxon>
        <taxon>Helotiales</taxon>
        <taxon>Ploettnerulaceae</taxon>
        <taxon>Rhynchosporium</taxon>
    </lineage>
</organism>
<keyword evidence="4" id="KW-1133">Transmembrane helix</keyword>
<feature type="transmembrane region" description="Helical" evidence="4">
    <location>
        <begin position="25"/>
        <end position="51"/>
    </location>
</feature>
<accession>A0A1E1K2I6</accession>
<comment type="similarity">
    <text evidence="3">Belongs to the ustYa family.</text>
</comment>
<dbReference type="InParanoid" id="A0A1E1K2I6"/>